<accession>A0ABS7H5K6</accession>
<sequence length="194" mass="21564">MSPSGHGKALPFRDDIEREKQREAEKARLTQFRGIAAQLVGDKWTLEASDGRTRIVTRRSTGERELLCTVHADVLPHEYELITGAFDLLVLFLALQDRAAAKVRDLVAALDDRGKAERRKDFAAQAAMLCQSGSFQRFLGTKGGPVADKQAADTRLKGLLSITSKKQLNDDEAARKRFLSLRGDYDFWMKGGGQ</sequence>
<evidence type="ECO:0000313" key="1">
    <source>
        <dbReference type="EMBL" id="MBW9062395.1"/>
    </source>
</evidence>
<protein>
    <submittedName>
        <fullName evidence="1">Uncharacterized protein</fullName>
    </submittedName>
</protein>
<dbReference type="Proteomes" id="UP000757604">
    <property type="component" value="Unassembled WGS sequence"/>
</dbReference>
<proteinExistence type="predicted"/>
<dbReference type="EMBL" id="JAEUAO010000001">
    <property type="protein sequence ID" value="MBW9062395.1"/>
    <property type="molecule type" value="Genomic_DNA"/>
</dbReference>
<name>A0ABS7H5K6_9HYPH</name>
<reference evidence="1 2" key="1">
    <citation type="journal article" date="2021" name="MBio">
        <title>Poor Competitiveness of Bradyrhizobium in Pigeon Pea Root Colonization in Indian Soils.</title>
        <authorList>
            <person name="Chalasani D."/>
            <person name="Basu A."/>
            <person name="Pullabhotla S.V.S.R.N."/>
            <person name="Jorrin B."/>
            <person name="Neal A.L."/>
            <person name="Poole P.S."/>
            <person name="Podile A.R."/>
            <person name="Tkacz A."/>
        </authorList>
    </citation>
    <scope>NUCLEOTIDE SEQUENCE [LARGE SCALE GENOMIC DNA]</scope>
    <source>
        <strain evidence="1 2">HU44</strain>
    </source>
</reference>
<organism evidence="1 2">
    <name type="scientific">Rhizobium herbae</name>
    <dbReference type="NCBI Taxonomy" id="508661"/>
    <lineage>
        <taxon>Bacteria</taxon>
        <taxon>Pseudomonadati</taxon>
        <taxon>Pseudomonadota</taxon>
        <taxon>Alphaproteobacteria</taxon>
        <taxon>Hyphomicrobiales</taxon>
        <taxon>Rhizobiaceae</taxon>
        <taxon>Rhizobium/Agrobacterium group</taxon>
        <taxon>Rhizobium</taxon>
    </lineage>
</organism>
<gene>
    <name evidence="1" type="ORF">JNB71_03590</name>
</gene>
<comment type="caution">
    <text evidence="1">The sequence shown here is derived from an EMBL/GenBank/DDBJ whole genome shotgun (WGS) entry which is preliminary data.</text>
</comment>
<evidence type="ECO:0000313" key="2">
    <source>
        <dbReference type="Proteomes" id="UP000757604"/>
    </source>
</evidence>
<dbReference type="RefSeq" id="WP_220370451.1">
    <property type="nucleotide sequence ID" value="NZ_JAEUAO010000001.1"/>
</dbReference>
<keyword evidence="2" id="KW-1185">Reference proteome</keyword>